<gene>
    <name evidence="3" type="ORF">EGYM00392_LOCUS25876</name>
</gene>
<accession>A0A7S1NEL0</accession>
<keyword evidence="1" id="KW-0472">Membrane</keyword>
<keyword evidence="1" id="KW-0812">Transmembrane</keyword>
<evidence type="ECO:0000313" key="3">
    <source>
        <dbReference type="EMBL" id="CAD9014770.1"/>
    </source>
</evidence>
<sequence length="227" mass="25574">MTVIDKALDDAGIVVGTSGTLQGGAFNAASSRVALHTACSALVKSLATCFDPIFVKLCHLLTACTENYQEALVYHYHFLTVALSLLMTGLLHRLTLMTNLHLVMKGLELELHHKEVESQDRQEQQTEQAGQLVDTLTRLYSLVPRLEFKKYAHLLVINYLNCGKHYSEVMQQHKRSLERGVREVMTCLEEKQAFPSIYATVDDGGKTLFRRLQESYHESVYRGNSAE</sequence>
<reference evidence="3" key="1">
    <citation type="submission" date="2021-01" db="EMBL/GenBank/DDBJ databases">
        <authorList>
            <person name="Corre E."/>
            <person name="Pelletier E."/>
            <person name="Niang G."/>
            <person name="Scheremetjew M."/>
            <person name="Finn R."/>
            <person name="Kale V."/>
            <person name="Holt S."/>
            <person name="Cochrane G."/>
            <person name="Meng A."/>
            <person name="Brown T."/>
            <person name="Cohen L."/>
        </authorList>
    </citation>
    <scope>NUCLEOTIDE SEQUENCE</scope>
    <source>
        <strain evidence="3">NIES-381</strain>
    </source>
</reference>
<dbReference type="EMBL" id="HBGA01069187">
    <property type="protein sequence ID" value="CAD9014770.1"/>
    <property type="molecule type" value="Transcribed_RNA"/>
</dbReference>
<evidence type="ECO:0000259" key="2">
    <source>
        <dbReference type="Pfam" id="PF10441"/>
    </source>
</evidence>
<proteinExistence type="predicted"/>
<organism evidence="3">
    <name type="scientific">Eutreptiella gymnastica</name>
    <dbReference type="NCBI Taxonomy" id="73025"/>
    <lineage>
        <taxon>Eukaryota</taxon>
        <taxon>Discoba</taxon>
        <taxon>Euglenozoa</taxon>
        <taxon>Euglenida</taxon>
        <taxon>Spirocuta</taxon>
        <taxon>Euglenophyceae</taxon>
        <taxon>Eutreptiales</taxon>
        <taxon>Eutreptiaceae</taxon>
        <taxon>Eutreptiella</taxon>
    </lineage>
</organism>
<dbReference type="InterPro" id="IPR018849">
    <property type="entry name" value="Urb2/Npa2_C"/>
</dbReference>
<name>A0A7S1NEL0_9EUGL</name>
<feature type="transmembrane region" description="Helical" evidence="1">
    <location>
        <begin position="76"/>
        <end position="96"/>
    </location>
</feature>
<feature type="domain" description="Nucleolar 27S pre-rRNA processing Urb2/Npa2 C-terminal" evidence="2">
    <location>
        <begin position="27"/>
        <end position="218"/>
    </location>
</feature>
<keyword evidence="1" id="KW-1133">Transmembrane helix</keyword>
<protein>
    <recommendedName>
        <fullName evidence="2">Nucleolar 27S pre-rRNA processing Urb2/Npa2 C-terminal domain-containing protein</fullName>
    </recommendedName>
</protein>
<dbReference type="Pfam" id="PF10441">
    <property type="entry name" value="Urb2"/>
    <property type="match status" value="1"/>
</dbReference>
<evidence type="ECO:0000256" key="1">
    <source>
        <dbReference type="SAM" id="Phobius"/>
    </source>
</evidence>
<dbReference type="AlphaFoldDB" id="A0A7S1NEL0"/>